<proteinExistence type="predicted"/>
<protein>
    <submittedName>
        <fullName evidence="1">Uncharacterized protein</fullName>
    </submittedName>
</protein>
<dbReference type="AlphaFoldDB" id="A0A0J1HWY8"/>
<sequence length="225" mass="26389">MNYDKIQALPLTERFSNENDMYIYPFLICVEVDKYHYEEHEILYLVQKGVYCEFIGLGKLPYIKPQTIAKLVKSELKREIKTKGMLIPISEWYCDDCGQVIFKEDDAIIECKTHNIGMTKNTRCFRIIHKKCISQIGVRGEIVAFNLGFSESLNNLLISVNDKIEYDLDSFNEVLKRTTVPYYEQARRISNANDSIQFNIQDLNRNRLRNYILEYLNFGRGGKLI</sequence>
<organism evidence="1 2">
    <name type="scientific">Bacillus anthracis</name>
    <name type="common">anthrax bacterium</name>
    <dbReference type="NCBI Taxonomy" id="1392"/>
    <lineage>
        <taxon>Bacteria</taxon>
        <taxon>Bacillati</taxon>
        <taxon>Bacillota</taxon>
        <taxon>Bacilli</taxon>
        <taxon>Bacillales</taxon>
        <taxon>Bacillaceae</taxon>
        <taxon>Bacillus</taxon>
        <taxon>Bacillus cereus group</taxon>
    </lineage>
</organism>
<dbReference type="EMBL" id="LDPG01000007">
    <property type="protein sequence ID" value="KLV18237.1"/>
    <property type="molecule type" value="Genomic_DNA"/>
</dbReference>
<dbReference type="Proteomes" id="UP000035904">
    <property type="component" value="Unassembled WGS sequence"/>
</dbReference>
<dbReference type="RefSeq" id="WP_047956596.1">
    <property type="nucleotide sequence ID" value="NZ_LDPG01000007.1"/>
</dbReference>
<accession>A0A0J1HWY8</accession>
<name>A0A0J1HWY8_BACAN</name>
<reference evidence="1 2" key="1">
    <citation type="submission" date="2015-05" db="EMBL/GenBank/DDBJ databases">
        <title>Whole genome sequence and identification of bacterial endophytes from Costus igneus.</title>
        <authorList>
            <person name="Lee Y.P."/>
            <person name="Gan H.M."/>
            <person name="Eng W."/>
            <person name="Wheatley M.S."/>
            <person name="Caraballo A."/>
            <person name="Polter S."/>
            <person name="Savka M.A."/>
            <person name="Hudson A.O."/>
        </authorList>
    </citation>
    <scope>NUCLEOTIDE SEQUENCE [LARGE SCALE GENOMIC DNA]</scope>
    <source>
        <strain evidence="1 2">RIT375</strain>
    </source>
</reference>
<evidence type="ECO:0000313" key="2">
    <source>
        <dbReference type="Proteomes" id="UP000035904"/>
    </source>
</evidence>
<comment type="caution">
    <text evidence="1">The sequence shown here is derived from an EMBL/GenBank/DDBJ whole genome shotgun (WGS) entry which is preliminary data.</text>
</comment>
<evidence type="ECO:0000313" key="1">
    <source>
        <dbReference type="EMBL" id="KLV18237.1"/>
    </source>
</evidence>
<gene>
    <name evidence="1" type="ORF">ABW01_12690</name>
</gene>
<dbReference type="PATRIC" id="fig|1392.242.peg.5558"/>